<dbReference type="PANTHER" id="PTHR45138">
    <property type="entry name" value="REGULATORY COMPONENTS OF SENSORY TRANSDUCTION SYSTEM"/>
    <property type="match status" value="1"/>
</dbReference>
<organism evidence="3 4">
    <name type="scientific">Dialister hominis</name>
    <dbReference type="NCBI Taxonomy" id="2582419"/>
    <lineage>
        <taxon>Bacteria</taxon>
        <taxon>Bacillati</taxon>
        <taxon>Bacillota</taxon>
        <taxon>Negativicutes</taxon>
        <taxon>Veillonellales</taxon>
        <taxon>Veillonellaceae</taxon>
        <taxon>Dialister</taxon>
    </lineage>
</organism>
<dbReference type="GO" id="GO:0052621">
    <property type="term" value="F:diguanylate cyclase activity"/>
    <property type="evidence" value="ECO:0007669"/>
    <property type="project" value="TreeGrafter"/>
</dbReference>
<feature type="transmembrane region" description="Helical" evidence="1">
    <location>
        <begin position="301"/>
        <end position="325"/>
    </location>
</feature>
<dbReference type="Pfam" id="PF22673">
    <property type="entry name" value="MCP-like_PDC_1"/>
    <property type="match status" value="1"/>
</dbReference>
<dbReference type="InterPro" id="IPR029787">
    <property type="entry name" value="Nucleotide_cyclase"/>
</dbReference>
<dbReference type="SUPFAM" id="SSF55073">
    <property type="entry name" value="Nucleotide cyclase"/>
    <property type="match status" value="1"/>
</dbReference>
<dbReference type="InterPro" id="IPR000160">
    <property type="entry name" value="GGDEF_dom"/>
</dbReference>
<name>A0A8D4UV07_9FIRM</name>
<keyword evidence="1" id="KW-0472">Membrane</keyword>
<proteinExistence type="predicted"/>
<dbReference type="EMBL" id="AP019697">
    <property type="protein sequence ID" value="BBK25475.1"/>
    <property type="molecule type" value="Genomic_DNA"/>
</dbReference>
<gene>
    <name evidence="3" type="ORF">Dia5BBH33_14100</name>
</gene>
<dbReference type="InterPro" id="IPR043128">
    <property type="entry name" value="Rev_trsase/Diguanyl_cyclase"/>
</dbReference>
<dbReference type="Pfam" id="PF00990">
    <property type="entry name" value="GGDEF"/>
    <property type="match status" value="1"/>
</dbReference>
<evidence type="ECO:0000313" key="4">
    <source>
        <dbReference type="Proteomes" id="UP000320585"/>
    </source>
</evidence>
<dbReference type="Gene3D" id="3.30.70.270">
    <property type="match status" value="1"/>
</dbReference>
<evidence type="ECO:0000256" key="1">
    <source>
        <dbReference type="SAM" id="Phobius"/>
    </source>
</evidence>
<feature type="transmembrane region" description="Helical" evidence="1">
    <location>
        <begin position="7"/>
        <end position="31"/>
    </location>
</feature>
<reference evidence="4" key="1">
    <citation type="submission" date="2019-05" db="EMBL/GenBank/DDBJ databases">
        <title>Complete genome sequencing of Dialister sp. strain 5BBH33.</title>
        <authorList>
            <person name="Sakamoto M."/>
            <person name="Murakami T."/>
            <person name="Mori H."/>
        </authorList>
    </citation>
    <scope>NUCLEOTIDE SEQUENCE [LARGE SCALE GENOMIC DNA]</scope>
    <source>
        <strain evidence="4">5BBH33</strain>
    </source>
</reference>
<dbReference type="AlphaFoldDB" id="A0A8D4UV07"/>
<dbReference type="Gene3D" id="3.30.450.20">
    <property type="entry name" value="PAS domain"/>
    <property type="match status" value="1"/>
</dbReference>
<dbReference type="RefSeq" id="WP_143332643.1">
    <property type="nucleotide sequence ID" value="NZ_AP019697.1"/>
</dbReference>
<dbReference type="OrthoDB" id="1634656at2"/>
<feature type="domain" description="GGDEF" evidence="2">
    <location>
        <begin position="362"/>
        <end position="496"/>
    </location>
</feature>
<sequence length="506" mass="57429">MKQLQKHLIIILVMGIMLAAALIGGISTFTFREISSNDNRAIMKSIQQTDMEELNDTLRVTAQTVNALTASYADIVPDDLSLLKDPEFLSAYEDKTENLGYHLLSENFKIASLYYRLSPELTNNPQAGYTVARSADGISVLKLTPVNLHKFDEDDMNHVGWYYVPVSRKEPTWLPPYYNTMMGGQCISYVRPIYKGDTLISIVGADIDFDEFCKRINNMTAYESGFAVLFGPRGDLLFDGNRSVHIPQETIDKIMDPARDSLSTSYTDHQNRVFVESSQIKNGIRLAILVPEAELNYKQDVMTYTIFLLTAAISAILILTMTSILRRIFKMSHTDTLTGAGNSSSYIERITEIGDKINEGTAIFSVMVFDVNNLKHVNDTQGHAAGDHLIRNGYQLLTEEFPRSEIYRIGGDEFVIIMENKLSDLCGEMIRGFRQRMRDHSESYRELPGQVVLAAGMASYVPGTDNSYMDVFQRADEKMYKNKSEFYDHHPEMERRGISPEETRWY</sequence>
<dbReference type="SMART" id="SM00267">
    <property type="entry name" value="GGDEF"/>
    <property type="match status" value="1"/>
</dbReference>
<dbReference type="InterPro" id="IPR050469">
    <property type="entry name" value="Diguanylate_Cyclase"/>
</dbReference>
<dbReference type="NCBIfam" id="TIGR00254">
    <property type="entry name" value="GGDEF"/>
    <property type="match status" value="1"/>
</dbReference>
<keyword evidence="4" id="KW-1185">Reference proteome</keyword>
<dbReference type="GeneID" id="92716639"/>
<protein>
    <recommendedName>
        <fullName evidence="2">GGDEF domain-containing protein</fullName>
    </recommendedName>
</protein>
<accession>A0A8D4UV07</accession>
<evidence type="ECO:0000259" key="2">
    <source>
        <dbReference type="PROSITE" id="PS50887"/>
    </source>
</evidence>
<dbReference type="CDD" id="cd01949">
    <property type="entry name" value="GGDEF"/>
    <property type="match status" value="1"/>
</dbReference>
<keyword evidence="1" id="KW-0812">Transmembrane</keyword>
<dbReference type="PANTHER" id="PTHR45138:SF9">
    <property type="entry name" value="DIGUANYLATE CYCLASE DGCM-RELATED"/>
    <property type="match status" value="1"/>
</dbReference>
<evidence type="ECO:0000313" key="3">
    <source>
        <dbReference type="EMBL" id="BBK25475.1"/>
    </source>
</evidence>
<dbReference type="CDD" id="cd12913">
    <property type="entry name" value="PDC1_MCP_like"/>
    <property type="match status" value="1"/>
</dbReference>
<dbReference type="Proteomes" id="UP000320585">
    <property type="component" value="Chromosome"/>
</dbReference>
<keyword evidence="1" id="KW-1133">Transmembrane helix</keyword>
<dbReference type="KEGG" id="dho:Dia5BBH33_14100"/>
<dbReference type="PROSITE" id="PS50887">
    <property type="entry name" value="GGDEF"/>
    <property type="match status" value="1"/>
</dbReference>